<dbReference type="PANTHER" id="PTHR36156:SF2">
    <property type="entry name" value="CUPIN TYPE-2 DOMAIN-CONTAINING PROTEIN"/>
    <property type="match status" value="1"/>
</dbReference>
<keyword evidence="3" id="KW-1185">Reference proteome</keyword>
<dbReference type="InterPro" id="IPR011051">
    <property type="entry name" value="RmlC_Cupin_sf"/>
</dbReference>
<evidence type="ECO:0000313" key="2">
    <source>
        <dbReference type="EMBL" id="EAS48079.1"/>
    </source>
</evidence>
<protein>
    <recommendedName>
        <fullName evidence="1">Cupin type-2 domain-containing protein</fullName>
    </recommendedName>
</protein>
<dbReference type="AlphaFoldDB" id="Q1YUH9"/>
<sequence>MENTIPRRIVTGHNSEGQAIIQEDGPAPRVQRIGGETGPMFYELWNTTASPALIDHASGEPYEEGIQLVPPENGTRIRILDIPPDDESFADLSPEERIAHFAEIGAGNAVADGGTSERHAHMHKTETIDYGIVLDGEIVLIMDEGETLCKTGDIIIQRGTNHGWANRSDRNCRIVFVLVDGKFSPELASSQDSAQ</sequence>
<gene>
    <name evidence="2" type="ORF">GB2207_09721</name>
</gene>
<accession>Q1YUH9</accession>
<evidence type="ECO:0000313" key="3">
    <source>
        <dbReference type="Proteomes" id="UP000005555"/>
    </source>
</evidence>
<dbReference type="InterPro" id="IPR013096">
    <property type="entry name" value="Cupin_2"/>
</dbReference>
<proteinExistence type="predicted"/>
<dbReference type="Pfam" id="PF07883">
    <property type="entry name" value="Cupin_2"/>
    <property type="match status" value="1"/>
</dbReference>
<dbReference type="InterPro" id="IPR047142">
    <property type="entry name" value="OryJ/VirC-like"/>
</dbReference>
<dbReference type="InterPro" id="IPR014710">
    <property type="entry name" value="RmlC-like_jellyroll"/>
</dbReference>
<organism evidence="2 3">
    <name type="scientific">gamma proteobacterium HTCC2207</name>
    <dbReference type="NCBI Taxonomy" id="314287"/>
    <lineage>
        <taxon>Bacteria</taxon>
        <taxon>Pseudomonadati</taxon>
        <taxon>Pseudomonadota</taxon>
        <taxon>Gammaproteobacteria</taxon>
        <taxon>Cellvibrionales</taxon>
        <taxon>Porticoccaceae</taxon>
        <taxon>SAR92 clade</taxon>
    </lineage>
</organism>
<dbReference type="Gene3D" id="2.60.120.10">
    <property type="entry name" value="Jelly Rolls"/>
    <property type="match status" value="1"/>
</dbReference>
<reference evidence="2 3" key="1">
    <citation type="submission" date="2006-03" db="EMBL/GenBank/DDBJ databases">
        <authorList>
            <person name="Giovannoni S.J."/>
            <person name="Cho J.-C."/>
            <person name="Ferriera S."/>
            <person name="Johnson J."/>
            <person name="Kravitz S."/>
            <person name="Halpern A."/>
            <person name="Remington K."/>
            <person name="Beeson K."/>
            <person name="Tran B."/>
            <person name="Rogers Y.-H."/>
            <person name="Friedman R."/>
            <person name="Venter J.C."/>
        </authorList>
    </citation>
    <scope>NUCLEOTIDE SEQUENCE [LARGE SCALE GENOMIC DNA]</scope>
    <source>
        <strain evidence="2 3">HTCC2207</strain>
    </source>
</reference>
<dbReference type="EMBL" id="AAPI01000001">
    <property type="protein sequence ID" value="EAS48079.1"/>
    <property type="molecule type" value="Genomic_DNA"/>
</dbReference>
<feature type="domain" description="Cupin type-2" evidence="1">
    <location>
        <begin position="114"/>
        <end position="177"/>
    </location>
</feature>
<dbReference type="STRING" id="314287.GB2207_09721"/>
<name>Q1YUH9_9GAMM</name>
<dbReference type="eggNOG" id="COG1917">
    <property type="taxonomic scope" value="Bacteria"/>
</dbReference>
<comment type="caution">
    <text evidence="2">The sequence shown here is derived from an EMBL/GenBank/DDBJ whole genome shotgun (WGS) entry which is preliminary data.</text>
</comment>
<evidence type="ECO:0000259" key="1">
    <source>
        <dbReference type="Pfam" id="PF07883"/>
    </source>
</evidence>
<dbReference type="Proteomes" id="UP000005555">
    <property type="component" value="Unassembled WGS sequence"/>
</dbReference>
<dbReference type="SUPFAM" id="SSF51182">
    <property type="entry name" value="RmlC-like cupins"/>
    <property type="match status" value="1"/>
</dbReference>
<dbReference type="HOGENOM" id="CLU_096188_2_0_6"/>
<dbReference type="CDD" id="cd02231">
    <property type="entry name" value="cupin_BLL6423-like"/>
    <property type="match status" value="1"/>
</dbReference>
<dbReference type="PANTHER" id="PTHR36156">
    <property type="entry name" value="SLR2101 PROTEIN"/>
    <property type="match status" value="1"/>
</dbReference>
<dbReference type="OrthoDB" id="713485at2"/>